<reference evidence="12 13" key="1">
    <citation type="submission" date="2020-08" db="EMBL/GenBank/DDBJ databases">
        <authorList>
            <person name="Hejnol A."/>
        </authorList>
    </citation>
    <scope>NUCLEOTIDE SEQUENCE [LARGE SCALE GENOMIC DNA]</scope>
</reference>
<evidence type="ECO:0000313" key="12">
    <source>
        <dbReference type="EMBL" id="CAD5111288.1"/>
    </source>
</evidence>
<dbReference type="EC" id="3.1.2.22" evidence="3"/>
<dbReference type="PANTHER" id="PTHR10655:SF68">
    <property type="entry name" value="PALMITOYL-PROTEIN HYDROLASE"/>
    <property type="match status" value="1"/>
</dbReference>
<dbReference type="EMBL" id="CAJFCJ010000001">
    <property type="protein sequence ID" value="CAD5111288.1"/>
    <property type="molecule type" value="Genomic_DNA"/>
</dbReference>
<name>A0A7I8V4Y9_9ANNE</name>
<evidence type="ECO:0000256" key="7">
    <source>
        <dbReference type="ARBA" id="ARBA00023098"/>
    </source>
</evidence>
<keyword evidence="6" id="KW-0276">Fatty acid metabolism</keyword>
<dbReference type="GO" id="GO:0008474">
    <property type="term" value="F:palmitoyl-(protein) hydrolase activity"/>
    <property type="evidence" value="ECO:0007669"/>
    <property type="project" value="UniProtKB-EC"/>
</dbReference>
<feature type="domain" description="Phospholipase/carboxylesterase/thioesterase" evidence="11">
    <location>
        <begin position="34"/>
        <end position="234"/>
    </location>
</feature>
<dbReference type="AlphaFoldDB" id="A0A7I8V4Y9"/>
<dbReference type="Pfam" id="PF02230">
    <property type="entry name" value="Abhydrolase_2"/>
    <property type="match status" value="1"/>
</dbReference>
<keyword evidence="4" id="KW-0963">Cytoplasm</keyword>
<gene>
    <name evidence="12" type="ORF">DGYR_LOCUS606</name>
</gene>
<dbReference type="GO" id="GO:0006631">
    <property type="term" value="P:fatty acid metabolic process"/>
    <property type="evidence" value="ECO:0007669"/>
    <property type="project" value="UniProtKB-KW"/>
</dbReference>
<dbReference type="Gene3D" id="3.40.50.1820">
    <property type="entry name" value="alpha/beta hydrolase"/>
    <property type="match status" value="1"/>
</dbReference>
<evidence type="ECO:0000256" key="2">
    <source>
        <dbReference type="ARBA" id="ARBA00006499"/>
    </source>
</evidence>
<evidence type="ECO:0000256" key="10">
    <source>
        <dbReference type="ARBA" id="ARBA00048656"/>
    </source>
</evidence>
<keyword evidence="13" id="KW-1185">Reference proteome</keyword>
<comment type="subcellular location">
    <subcellularLocation>
        <location evidence="1">Cytoplasm</location>
    </subcellularLocation>
</comment>
<sequence length="253" mass="27871">MLKTVNRSYRTLLYSTGFGRFMGLSSSSKNMSTYIVEPSGQHTASLIFLHGLGDTGEGWSQLFRMKKKPHVRYVFPTAPIAPVTLNGGMPMPSWFDIYGLAPDSPEDEQGVKQSAQKLAQLISDEEKRGIPRSRIVIGGFSQGGAVALYTAFTSGGSKLGGLLALSTWMPSHKTLPELINQSENKALKILQCHGQVDPVVQFFIGVRTSEILKANCPNFTFKQYENLAHSSCDEVCIYFFLSLNALTRLLILL</sequence>
<evidence type="ECO:0000259" key="11">
    <source>
        <dbReference type="Pfam" id="PF02230"/>
    </source>
</evidence>
<keyword evidence="7" id="KW-0443">Lipid metabolism</keyword>
<protein>
    <recommendedName>
        <fullName evidence="3">palmitoyl-protein hydrolase</fullName>
        <ecNumber evidence="3">3.1.2.22</ecNumber>
    </recommendedName>
    <alternativeName>
        <fullName evidence="8">Palmitoyl-protein hydrolase</fullName>
    </alternativeName>
</protein>
<proteinExistence type="inferred from homology"/>
<evidence type="ECO:0000256" key="5">
    <source>
        <dbReference type="ARBA" id="ARBA00022801"/>
    </source>
</evidence>
<dbReference type="FunFam" id="3.40.50.1820:FF:000010">
    <property type="entry name" value="Acyl-protein thioesterase 2"/>
    <property type="match status" value="1"/>
</dbReference>
<dbReference type="OrthoDB" id="2418081at2759"/>
<comment type="catalytic activity">
    <reaction evidence="9">
        <text>S-hexadecanoyl-L-cysteinyl-[protein] + H2O = L-cysteinyl-[protein] + hexadecanoate + H(+)</text>
        <dbReference type="Rhea" id="RHEA:19233"/>
        <dbReference type="Rhea" id="RHEA-COMP:10131"/>
        <dbReference type="Rhea" id="RHEA-COMP:11032"/>
        <dbReference type="ChEBI" id="CHEBI:7896"/>
        <dbReference type="ChEBI" id="CHEBI:15377"/>
        <dbReference type="ChEBI" id="CHEBI:15378"/>
        <dbReference type="ChEBI" id="CHEBI:29950"/>
        <dbReference type="ChEBI" id="CHEBI:74151"/>
        <dbReference type="EC" id="3.1.2.22"/>
    </reaction>
</comment>
<comment type="similarity">
    <text evidence="2">Belongs to the AB hydrolase superfamily. AB hydrolase 2 family.</text>
</comment>
<evidence type="ECO:0000256" key="6">
    <source>
        <dbReference type="ARBA" id="ARBA00022832"/>
    </source>
</evidence>
<dbReference type="GO" id="GO:0052689">
    <property type="term" value="F:carboxylic ester hydrolase activity"/>
    <property type="evidence" value="ECO:0007669"/>
    <property type="project" value="TreeGrafter"/>
</dbReference>
<dbReference type="GO" id="GO:0005737">
    <property type="term" value="C:cytoplasm"/>
    <property type="evidence" value="ECO:0007669"/>
    <property type="project" value="UniProtKB-SubCell"/>
</dbReference>
<organism evidence="12 13">
    <name type="scientific">Dimorphilus gyrociliatus</name>
    <dbReference type="NCBI Taxonomy" id="2664684"/>
    <lineage>
        <taxon>Eukaryota</taxon>
        <taxon>Metazoa</taxon>
        <taxon>Spiralia</taxon>
        <taxon>Lophotrochozoa</taxon>
        <taxon>Annelida</taxon>
        <taxon>Polychaeta</taxon>
        <taxon>Polychaeta incertae sedis</taxon>
        <taxon>Dinophilidae</taxon>
        <taxon>Dimorphilus</taxon>
    </lineage>
</organism>
<comment type="caution">
    <text evidence="12">The sequence shown here is derived from an EMBL/GenBank/DDBJ whole genome shotgun (WGS) entry which is preliminary data.</text>
</comment>
<dbReference type="InterPro" id="IPR029058">
    <property type="entry name" value="AB_hydrolase_fold"/>
</dbReference>
<dbReference type="InterPro" id="IPR050565">
    <property type="entry name" value="LYPA1-2/EST-like"/>
</dbReference>
<evidence type="ECO:0000256" key="1">
    <source>
        <dbReference type="ARBA" id="ARBA00004496"/>
    </source>
</evidence>
<evidence type="ECO:0000313" key="13">
    <source>
        <dbReference type="Proteomes" id="UP000549394"/>
    </source>
</evidence>
<dbReference type="SUPFAM" id="SSF53474">
    <property type="entry name" value="alpha/beta-Hydrolases"/>
    <property type="match status" value="1"/>
</dbReference>
<evidence type="ECO:0000256" key="8">
    <source>
        <dbReference type="ARBA" id="ARBA00031195"/>
    </source>
</evidence>
<dbReference type="InterPro" id="IPR003140">
    <property type="entry name" value="PLipase/COase/thioEstase"/>
</dbReference>
<evidence type="ECO:0000256" key="4">
    <source>
        <dbReference type="ARBA" id="ARBA00022490"/>
    </source>
</evidence>
<dbReference type="PANTHER" id="PTHR10655">
    <property type="entry name" value="LYSOPHOSPHOLIPASE-RELATED"/>
    <property type="match status" value="1"/>
</dbReference>
<accession>A0A7I8V4Y9</accession>
<keyword evidence="5" id="KW-0378">Hydrolase</keyword>
<dbReference type="Proteomes" id="UP000549394">
    <property type="component" value="Unassembled WGS sequence"/>
</dbReference>
<evidence type="ECO:0000256" key="9">
    <source>
        <dbReference type="ARBA" id="ARBA00047337"/>
    </source>
</evidence>
<comment type="catalytic activity">
    <reaction evidence="10">
        <text>1-hexadecanoyl-sn-glycero-3-phosphocholine + H2O = sn-glycerol 3-phosphocholine + hexadecanoate + H(+)</text>
        <dbReference type="Rhea" id="RHEA:40435"/>
        <dbReference type="ChEBI" id="CHEBI:7896"/>
        <dbReference type="ChEBI" id="CHEBI:15377"/>
        <dbReference type="ChEBI" id="CHEBI:15378"/>
        <dbReference type="ChEBI" id="CHEBI:16870"/>
        <dbReference type="ChEBI" id="CHEBI:72998"/>
    </reaction>
    <physiologicalReaction direction="left-to-right" evidence="10">
        <dbReference type="Rhea" id="RHEA:40436"/>
    </physiologicalReaction>
</comment>
<evidence type="ECO:0000256" key="3">
    <source>
        <dbReference type="ARBA" id="ARBA00012423"/>
    </source>
</evidence>